<dbReference type="RefSeq" id="XP_043037508.1">
    <property type="nucleotide sequence ID" value="XM_043190541.1"/>
</dbReference>
<organism evidence="1 2">
    <name type="scientific">Guyanagaster necrorhizus</name>
    <dbReference type="NCBI Taxonomy" id="856835"/>
    <lineage>
        <taxon>Eukaryota</taxon>
        <taxon>Fungi</taxon>
        <taxon>Dikarya</taxon>
        <taxon>Basidiomycota</taxon>
        <taxon>Agaricomycotina</taxon>
        <taxon>Agaricomycetes</taxon>
        <taxon>Agaricomycetidae</taxon>
        <taxon>Agaricales</taxon>
        <taxon>Marasmiineae</taxon>
        <taxon>Physalacriaceae</taxon>
        <taxon>Guyanagaster</taxon>
    </lineage>
</organism>
<dbReference type="GeneID" id="66112838"/>
<evidence type="ECO:0000313" key="1">
    <source>
        <dbReference type="EMBL" id="KAG7444008.1"/>
    </source>
</evidence>
<sequence length="182" mass="20379">MSEAEVALFIFTLIRGWTRVYRSSQTSTRCTTGPASGYQTDSKVRHKVQRSKSGCMAGRPWRVGFRLAGCYMYSEGTRITVYATLKRWDGRSNLLRGRVAMKAPRRERTPLFDYGVEKGVAMRAMIRFSQMPRKGDECCVRLHGELVEALNANSQGYGHSLPEGVSLALASVSESLPELQHP</sequence>
<comment type="caution">
    <text evidence="1">The sequence shown here is derived from an EMBL/GenBank/DDBJ whole genome shotgun (WGS) entry which is preliminary data.</text>
</comment>
<accession>A0A9P7VNX7</accession>
<dbReference type="Proteomes" id="UP000812287">
    <property type="component" value="Unassembled WGS sequence"/>
</dbReference>
<evidence type="ECO:0000313" key="2">
    <source>
        <dbReference type="Proteomes" id="UP000812287"/>
    </source>
</evidence>
<name>A0A9P7VNX7_9AGAR</name>
<dbReference type="AlphaFoldDB" id="A0A9P7VNX7"/>
<reference evidence="1" key="1">
    <citation type="submission" date="2020-11" db="EMBL/GenBank/DDBJ databases">
        <title>Adaptations for nitrogen fixation in a non-lichenized fungal sporocarp promotes dispersal by wood-feeding termites.</title>
        <authorList>
            <consortium name="DOE Joint Genome Institute"/>
            <person name="Koch R.A."/>
            <person name="Yoon G."/>
            <person name="Arayal U."/>
            <person name="Lail K."/>
            <person name="Amirebrahimi M."/>
            <person name="Labutti K."/>
            <person name="Lipzen A."/>
            <person name="Riley R."/>
            <person name="Barry K."/>
            <person name="Henrissat B."/>
            <person name="Grigoriev I.V."/>
            <person name="Herr J.R."/>
            <person name="Aime M.C."/>
        </authorList>
    </citation>
    <scope>NUCLEOTIDE SEQUENCE</scope>
    <source>
        <strain evidence="1">MCA 3950</strain>
    </source>
</reference>
<dbReference type="EMBL" id="MU250542">
    <property type="protein sequence ID" value="KAG7444008.1"/>
    <property type="molecule type" value="Genomic_DNA"/>
</dbReference>
<gene>
    <name evidence="1" type="ORF">BT62DRAFT_995752</name>
</gene>
<protein>
    <submittedName>
        <fullName evidence="1">Uncharacterized protein</fullName>
    </submittedName>
</protein>
<proteinExistence type="predicted"/>
<keyword evidence="2" id="KW-1185">Reference proteome</keyword>